<accession>A0AC34GLY3</accession>
<dbReference type="WBParaSite" id="ES5_v2.g30566.t1">
    <property type="protein sequence ID" value="ES5_v2.g30566.t1"/>
    <property type="gene ID" value="ES5_v2.g30566"/>
</dbReference>
<name>A0AC34GLY3_9BILA</name>
<protein>
    <submittedName>
        <fullName evidence="2">Uncharacterized protein</fullName>
    </submittedName>
</protein>
<reference evidence="2" key="1">
    <citation type="submission" date="2022-11" db="UniProtKB">
        <authorList>
            <consortium name="WormBaseParasite"/>
        </authorList>
    </citation>
    <scope>IDENTIFICATION</scope>
</reference>
<sequence>MATLHKEQLPRERPNYLLACLTCGRTKFHSPQYPAITEAYGGEITHLEPKSEMLKTELSEFVSIPIPSKAVEKEKSVTIETSEIQQKSAIAGYPIMTETFTGPLNTIYPQRDADLTNLSEYVTFENGSEQLNDRLEPIKRIVTEEVTESWTFE</sequence>
<dbReference type="Proteomes" id="UP000887579">
    <property type="component" value="Unplaced"/>
</dbReference>
<organism evidence="1 2">
    <name type="scientific">Panagrolaimus sp. ES5</name>
    <dbReference type="NCBI Taxonomy" id="591445"/>
    <lineage>
        <taxon>Eukaryota</taxon>
        <taxon>Metazoa</taxon>
        <taxon>Ecdysozoa</taxon>
        <taxon>Nematoda</taxon>
        <taxon>Chromadorea</taxon>
        <taxon>Rhabditida</taxon>
        <taxon>Tylenchina</taxon>
        <taxon>Panagrolaimomorpha</taxon>
        <taxon>Panagrolaimoidea</taxon>
        <taxon>Panagrolaimidae</taxon>
        <taxon>Panagrolaimus</taxon>
    </lineage>
</organism>
<evidence type="ECO:0000313" key="2">
    <source>
        <dbReference type="WBParaSite" id="ES5_v2.g30566.t1"/>
    </source>
</evidence>
<proteinExistence type="predicted"/>
<evidence type="ECO:0000313" key="1">
    <source>
        <dbReference type="Proteomes" id="UP000887579"/>
    </source>
</evidence>